<evidence type="ECO:0000256" key="3">
    <source>
        <dbReference type="ARBA" id="ARBA00022527"/>
    </source>
</evidence>
<proteinExistence type="inferred from homology"/>
<dbReference type="OrthoDB" id="1732493at2759"/>
<dbReference type="InterPro" id="IPR011009">
    <property type="entry name" value="Kinase-like_dom_sf"/>
</dbReference>
<feature type="non-terminal residue" evidence="10">
    <location>
        <position position="216"/>
    </location>
</feature>
<dbReference type="EMBL" id="NMUH01009611">
    <property type="protein sequence ID" value="MQM20229.1"/>
    <property type="molecule type" value="Genomic_DNA"/>
</dbReference>
<gene>
    <name evidence="10" type="ORF">Taro_053245</name>
</gene>
<evidence type="ECO:0000256" key="4">
    <source>
        <dbReference type="ARBA" id="ARBA00022679"/>
    </source>
</evidence>
<keyword evidence="4" id="KW-0808">Transferase</keyword>
<evidence type="ECO:0000256" key="1">
    <source>
        <dbReference type="ARBA" id="ARBA00006485"/>
    </source>
</evidence>
<evidence type="ECO:0000256" key="5">
    <source>
        <dbReference type="ARBA" id="ARBA00022741"/>
    </source>
</evidence>
<sequence>VPLDAQSEIVMLMFLNHENIIRLKEIAMSPDVKYKGSAYMVFDYMEHDLFGLVMQKDAQFSVPQIKCYMKQLLKGIQHCHDNEVIHRDIKSSNILVNNEGYLKLADFGLACMFPEEGGDLTDTVVSLWYRAPELLLGERQYGSAIDMWAVGCIFAELLVRVPIFVGIDEKHQFDLICQTCGTPDEDTWPGVSELPNYQAYKLPSPGRRRVGERFRE</sequence>
<dbReference type="PANTHER" id="PTHR24056">
    <property type="entry name" value="CELL DIVISION PROTEIN KINASE"/>
    <property type="match status" value="1"/>
</dbReference>
<evidence type="ECO:0000259" key="9">
    <source>
        <dbReference type="PROSITE" id="PS50011"/>
    </source>
</evidence>
<dbReference type="FunFam" id="1.10.510.10:FF:000624">
    <property type="entry name" value="Mitogen-activated protein kinase"/>
    <property type="match status" value="1"/>
</dbReference>
<dbReference type="AlphaFoldDB" id="A0A843XKQ3"/>
<evidence type="ECO:0000256" key="8">
    <source>
        <dbReference type="ARBA" id="ARBA00049280"/>
    </source>
</evidence>
<dbReference type="GO" id="GO:0005634">
    <property type="term" value="C:nucleus"/>
    <property type="evidence" value="ECO:0007669"/>
    <property type="project" value="TreeGrafter"/>
</dbReference>
<keyword evidence="7" id="KW-0067">ATP-binding</keyword>
<comment type="caution">
    <text evidence="10">The sequence shown here is derived from an EMBL/GenBank/DDBJ whole genome shotgun (WGS) entry which is preliminary data.</text>
</comment>
<comment type="similarity">
    <text evidence="1">Belongs to the protein kinase superfamily. CMGC Ser/Thr protein kinase family. CDC2/CDKX subfamily.</text>
</comment>
<dbReference type="Gene3D" id="3.30.200.20">
    <property type="entry name" value="Phosphorylase Kinase, domain 1"/>
    <property type="match status" value="1"/>
</dbReference>
<dbReference type="Pfam" id="PF00069">
    <property type="entry name" value="Pkinase"/>
    <property type="match status" value="1"/>
</dbReference>
<feature type="domain" description="Protein kinase" evidence="9">
    <location>
        <begin position="1"/>
        <end position="216"/>
    </location>
</feature>
<dbReference type="SUPFAM" id="SSF56112">
    <property type="entry name" value="Protein kinase-like (PK-like)"/>
    <property type="match status" value="1"/>
</dbReference>
<organism evidence="10 11">
    <name type="scientific">Colocasia esculenta</name>
    <name type="common">Wild taro</name>
    <name type="synonym">Arum esculentum</name>
    <dbReference type="NCBI Taxonomy" id="4460"/>
    <lineage>
        <taxon>Eukaryota</taxon>
        <taxon>Viridiplantae</taxon>
        <taxon>Streptophyta</taxon>
        <taxon>Embryophyta</taxon>
        <taxon>Tracheophyta</taxon>
        <taxon>Spermatophyta</taxon>
        <taxon>Magnoliopsida</taxon>
        <taxon>Liliopsida</taxon>
        <taxon>Araceae</taxon>
        <taxon>Aroideae</taxon>
        <taxon>Colocasieae</taxon>
        <taxon>Colocasia</taxon>
    </lineage>
</organism>
<protein>
    <recommendedName>
        <fullName evidence="2">[RNA-polymerase]-subunit kinase</fullName>
        <ecNumber evidence="2">2.7.11.23</ecNumber>
    </recommendedName>
</protein>
<evidence type="ECO:0000313" key="11">
    <source>
        <dbReference type="Proteomes" id="UP000652761"/>
    </source>
</evidence>
<keyword evidence="6" id="KW-0418">Kinase</keyword>
<keyword evidence="5" id="KW-0547">Nucleotide-binding</keyword>
<evidence type="ECO:0000313" key="10">
    <source>
        <dbReference type="EMBL" id="MQM20229.1"/>
    </source>
</evidence>
<dbReference type="InterPro" id="IPR000719">
    <property type="entry name" value="Prot_kinase_dom"/>
</dbReference>
<keyword evidence="3" id="KW-0723">Serine/threonine-protein kinase</keyword>
<dbReference type="Proteomes" id="UP000652761">
    <property type="component" value="Unassembled WGS sequence"/>
</dbReference>
<accession>A0A843XKQ3</accession>
<keyword evidence="11" id="KW-1185">Reference proteome</keyword>
<dbReference type="PROSITE" id="PS50011">
    <property type="entry name" value="PROTEIN_KINASE_DOM"/>
    <property type="match status" value="1"/>
</dbReference>
<name>A0A843XKQ3_COLES</name>
<dbReference type="Gene3D" id="1.10.510.10">
    <property type="entry name" value="Transferase(Phosphotransferase) domain 1"/>
    <property type="match status" value="1"/>
</dbReference>
<evidence type="ECO:0000256" key="7">
    <source>
        <dbReference type="ARBA" id="ARBA00022840"/>
    </source>
</evidence>
<reference evidence="10" key="1">
    <citation type="submission" date="2017-07" db="EMBL/GenBank/DDBJ databases">
        <title>Taro Niue Genome Assembly and Annotation.</title>
        <authorList>
            <person name="Atibalentja N."/>
            <person name="Keating K."/>
            <person name="Fields C.J."/>
        </authorList>
    </citation>
    <scope>NUCLEOTIDE SEQUENCE</scope>
    <source>
        <strain evidence="10">Niue_2</strain>
        <tissue evidence="10">Leaf</tissue>
    </source>
</reference>
<dbReference type="InterPro" id="IPR008271">
    <property type="entry name" value="Ser/Thr_kinase_AS"/>
</dbReference>
<dbReference type="GO" id="GO:0005524">
    <property type="term" value="F:ATP binding"/>
    <property type="evidence" value="ECO:0007669"/>
    <property type="project" value="UniProtKB-KW"/>
</dbReference>
<dbReference type="GO" id="GO:0008353">
    <property type="term" value="F:RNA polymerase II CTD heptapeptide repeat kinase activity"/>
    <property type="evidence" value="ECO:0007669"/>
    <property type="project" value="UniProtKB-EC"/>
</dbReference>
<dbReference type="SMART" id="SM00220">
    <property type="entry name" value="S_TKc"/>
    <property type="match status" value="1"/>
</dbReference>
<dbReference type="PROSITE" id="PS00108">
    <property type="entry name" value="PROTEIN_KINASE_ST"/>
    <property type="match status" value="1"/>
</dbReference>
<dbReference type="EC" id="2.7.11.23" evidence="2"/>
<evidence type="ECO:0000256" key="6">
    <source>
        <dbReference type="ARBA" id="ARBA00022777"/>
    </source>
</evidence>
<evidence type="ECO:0000256" key="2">
    <source>
        <dbReference type="ARBA" id="ARBA00012409"/>
    </source>
</evidence>
<comment type="catalytic activity">
    <reaction evidence="8">
        <text>[DNA-directed RNA polymerase] + ATP = phospho-[DNA-directed RNA polymerase] + ADP + H(+)</text>
        <dbReference type="Rhea" id="RHEA:10216"/>
        <dbReference type="Rhea" id="RHEA-COMP:11321"/>
        <dbReference type="Rhea" id="RHEA-COMP:11322"/>
        <dbReference type="ChEBI" id="CHEBI:15378"/>
        <dbReference type="ChEBI" id="CHEBI:30616"/>
        <dbReference type="ChEBI" id="CHEBI:43176"/>
        <dbReference type="ChEBI" id="CHEBI:68546"/>
        <dbReference type="ChEBI" id="CHEBI:456216"/>
        <dbReference type="EC" id="2.7.11.23"/>
    </reaction>
</comment>
<dbReference type="InterPro" id="IPR050108">
    <property type="entry name" value="CDK"/>
</dbReference>